<evidence type="ECO:0000256" key="2">
    <source>
        <dbReference type="ARBA" id="ARBA00008670"/>
    </source>
</evidence>
<dbReference type="PANTHER" id="PTHR15151:SF24">
    <property type="entry name" value="A PROLIFERATION-INDUCING LIGAND-LIKE PROTEIN-RELATED"/>
    <property type="match status" value="1"/>
</dbReference>
<dbReference type="InterPro" id="IPR051748">
    <property type="entry name" value="TNF_Ligand_Superfamily"/>
</dbReference>
<evidence type="ECO:0000259" key="8">
    <source>
        <dbReference type="PROSITE" id="PS50049"/>
    </source>
</evidence>
<keyword evidence="5" id="KW-1015">Disulfide bond</keyword>
<reference evidence="9 10" key="1">
    <citation type="submission" date="2021-06" db="EMBL/GenBank/DDBJ databases">
        <title>A haploid diamondback moth (Plutella xylostella L.) genome assembly resolves 31 chromosomes and identifies a diamide resistance mutation.</title>
        <authorList>
            <person name="Ward C.M."/>
            <person name="Perry K.D."/>
            <person name="Baker G."/>
            <person name="Powis K."/>
            <person name="Heckel D.G."/>
            <person name="Baxter S.W."/>
        </authorList>
    </citation>
    <scope>NUCLEOTIDE SEQUENCE [LARGE SCALE GENOMIC DNA]</scope>
    <source>
        <strain evidence="9 10">LV</strain>
        <tissue evidence="9">Single pupa</tissue>
    </source>
</reference>
<feature type="transmembrane region" description="Helical" evidence="7">
    <location>
        <begin position="71"/>
        <end position="95"/>
    </location>
</feature>
<sequence length="346" mass="38990">MDGDRKINISEGVPLNASGAAKIYMNTGNNTKVNSPNGTVIHLQTEKRSPADVDLHINTTFSIASSRKIKLLFVLNFLLSILCMAMSCSVAFYYWSELSAIRAQLDAVKDQLIMYNLQGLGPRQDPVQADALVSFPRPQLRPRDREARMDGDKIPNTKKFYVEDLGDDMLFVDSRKKSPDSNRVPDDKLPFVPPQRDLLVAHFNGAMNEVNLGTKAIVGPWYRDADISSKHSEDKIELTNYEYVTIKEDGLYLIYAQVVYLSHAPNSYFIFARQNQSNDKSRLLTSCATGDDSSKRPLINSQLSCSVQTVARLYKGDIVNIAQREQNRTLWLRPGYTYFGFIKLSS</sequence>
<dbReference type="Proteomes" id="UP000823941">
    <property type="component" value="Chromosome 5"/>
</dbReference>
<evidence type="ECO:0000256" key="3">
    <source>
        <dbReference type="ARBA" id="ARBA00022514"/>
    </source>
</evidence>
<comment type="caution">
    <text evidence="9">The sequence shown here is derived from an EMBL/GenBank/DDBJ whole genome shotgun (WGS) entry which is preliminary data.</text>
</comment>
<comment type="similarity">
    <text evidence="2">Belongs to the tumor necrosis factor family.</text>
</comment>
<dbReference type="SUPFAM" id="SSF49842">
    <property type="entry name" value="TNF-like"/>
    <property type="match status" value="1"/>
</dbReference>
<dbReference type="PANTHER" id="PTHR15151">
    <property type="entry name" value="PROTEIN EIGER"/>
    <property type="match status" value="1"/>
</dbReference>
<keyword evidence="4" id="KW-0964">Secreted</keyword>
<gene>
    <name evidence="9" type="ORF">JYU34_003188</name>
</gene>
<keyword evidence="10" id="KW-1185">Reference proteome</keyword>
<dbReference type="InterPro" id="IPR021184">
    <property type="entry name" value="TNF_CS"/>
</dbReference>
<evidence type="ECO:0000313" key="9">
    <source>
        <dbReference type="EMBL" id="KAG7310413.1"/>
    </source>
</evidence>
<keyword evidence="6" id="KW-0325">Glycoprotein</keyword>
<dbReference type="EMBL" id="JAHIBW010000005">
    <property type="protein sequence ID" value="KAG7310413.1"/>
    <property type="molecule type" value="Genomic_DNA"/>
</dbReference>
<evidence type="ECO:0000256" key="7">
    <source>
        <dbReference type="SAM" id="Phobius"/>
    </source>
</evidence>
<dbReference type="PROSITE" id="PS00251">
    <property type="entry name" value="THD_1"/>
    <property type="match status" value="1"/>
</dbReference>
<keyword evidence="3" id="KW-0202">Cytokine</keyword>
<proteinExistence type="inferred from homology"/>
<comment type="subcellular location">
    <subcellularLocation>
        <location evidence="1">Secreted</location>
    </subcellularLocation>
</comment>
<keyword evidence="7" id="KW-0472">Membrane</keyword>
<dbReference type="InterPro" id="IPR008983">
    <property type="entry name" value="Tumour_necrosis_fac-like_dom"/>
</dbReference>
<dbReference type="Gene3D" id="2.60.120.40">
    <property type="match status" value="1"/>
</dbReference>
<evidence type="ECO:0000256" key="4">
    <source>
        <dbReference type="ARBA" id="ARBA00022525"/>
    </source>
</evidence>
<feature type="domain" description="THD" evidence="8">
    <location>
        <begin position="199"/>
        <end position="344"/>
    </location>
</feature>
<dbReference type="PROSITE" id="PS50049">
    <property type="entry name" value="THD_2"/>
    <property type="match status" value="1"/>
</dbReference>
<protein>
    <recommendedName>
        <fullName evidence="8">THD domain-containing protein</fullName>
    </recommendedName>
</protein>
<evidence type="ECO:0000256" key="1">
    <source>
        <dbReference type="ARBA" id="ARBA00004613"/>
    </source>
</evidence>
<dbReference type="InterPro" id="IPR006052">
    <property type="entry name" value="TNF_dom"/>
</dbReference>
<name>A0ABQ7QZE3_PLUXY</name>
<evidence type="ECO:0000256" key="5">
    <source>
        <dbReference type="ARBA" id="ARBA00023157"/>
    </source>
</evidence>
<keyword evidence="7" id="KW-0812">Transmembrane</keyword>
<keyword evidence="7" id="KW-1133">Transmembrane helix</keyword>
<organism evidence="9 10">
    <name type="scientific">Plutella xylostella</name>
    <name type="common">Diamondback moth</name>
    <name type="synonym">Plutella maculipennis</name>
    <dbReference type="NCBI Taxonomy" id="51655"/>
    <lineage>
        <taxon>Eukaryota</taxon>
        <taxon>Metazoa</taxon>
        <taxon>Ecdysozoa</taxon>
        <taxon>Arthropoda</taxon>
        <taxon>Hexapoda</taxon>
        <taxon>Insecta</taxon>
        <taxon>Pterygota</taxon>
        <taxon>Neoptera</taxon>
        <taxon>Endopterygota</taxon>
        <taxon>Lepidoptera</taxon>
        <taxon>Glossata</taxon>
        <taxon>Ditrysia</taxon>
        <taxon>Yponomeutoidea</taxon>
        <taxon>Plutellidae</taxon>
        <taxon>Plutella</taxon>
    </lineage>
</organism>
<dbReference type="Pfam" id="PF00229">
    <property type="entry name" value="TNF"/>
    <property type="match status" value="1"/>
</dbReference>
<evidence type="ECO:0000256" key="6">
    <source>
        <dbReference type="ARBA" id="ARBA00023180"/>
    </source>
</evidence>
<evidence type="ECO:0000313" key="10">
    <source>
        <dbReference type="Proteomes" id="UP000823941"/>
    </source>
</evidence>
<accession>A0ABQ7QZE3</accession>